<dbReference type="AlphaFoldDB" id="A0ABD1E4M5"/>
<feature type="transmembrane region" description="Helical" evidence="1">
    <location>
        <begin position="17"/>
        <end position="37"/>
    </location>
</feature>
<protein>
    <submittedName>
        <fullName evidence="2">Uncharacterized protein</fullName>
    </submittedName>
</protein>
<reference evidence="2 3" key="1">
    <citation type="submission" date="2024-05" db="EMBL/GenBank/DDBJ databases">
        <title>Genetic variation in Jamaican populations of the coffee berry borer (Hypothenemus hampei).</title>
        <authorList>
            <person name="Errbii M."/>
            <person name="Myrie A."/>
        </authorList>
    </citation>
    <scope>NUCLEOTIDE SEQUENCE [LARGE SCALE GENOMIC DNA]</scope>
    <source>
        <strain evidence="2">JA-Hopewell-2020-01-JO</strain>
        <tissue evidence="2">Whole body</tissue>
    </source>
</reference>
<evidence type="ECO:0000313" key="2">
    <source>
        <dbReference type="EMBL" id="KAL1487991.1"/>
    </source>
</evidence>
<gene>
    <name evidence="2" type="ORF">ABEB36_015371</name>
</gene>
<name>A0ABD1E4M5_HYPHA</name>
<proteinExistence type="predicted"/>
<keyword evidence="1" id="KW-1133">Transmembrane helix</keyword>
<keyword evidence="1" id="KW-0472">Membrane</keyword>
<dbReference type="EMBL" id="JBDJPC010000016">
    <property type="protein sequence ID" value="KAL1487991.1"/>
    <property type="molecule type" value="Genomic_DNA"/>
</dbReference>
<comment type="caution">
    <text evidence="2">The sequence shown here is derived from an EMBL/GenBank/DDBJ whole genome shotgun (WGS) entry which is preliminary data.</text>
</comment>
<evidence type="ECO:0000313" key="3">
    <source>
        <dbReference type="Proteomes" id="UP001566132"/>
    </source>
</evidence>
<accession>A0ABD1E4M5</accession>
<evidence type="ECO:0000256" key="1">
    <source>
        <dbReference type="SAM" id="Phobius"/>
    </source>
</evidence>
<keyword evidence="3" id="KW-1185">Reference proteome</keyword>
<dbReference type="Proteomes" id="UP001566132">
    <property type="component" value="Unassembled WGS sequence"/>
</dbReference>
<sequence>MDVVPEFTAVNPDDEDFFILLLYWMSFSAACLAYNVLKTYKDRKPRRWWVRAIYENRATQGDFHNLVQEMRLKDTEMFFIYTRMTTEQFDELLHFVGHFYQIIDYYYR</sequence>
<organism evidence="2 3">
    <name type="scientific">Hypothenemus hampei</name>
    <name type="common">Coffee berry borer</name>
    <dbReference type="NCBI Taxonomy" id="57062"/>
    <lineage>
        <taxon>Eukaryota</taxon>
        <taxon>Metazoa</taxon>
        <taxon>Ecdysozoa</taxon>
        <taxon>Arthropoda</taxon>
        <taxon>Hexapoda</taxon>
        <taxon>Insecta</taxon>
        <taxon>Pterygota</taxon>
        <taxon>Neoptera</taxon>
        <taxon>Endopterygota</taxon>
        <taxon>Coleoptera</taxon>
        <taxon>Polyphaga</taxon>
        <taxon>Cucujiformia</taxon>
        <taxon>Curculionidae</taxon>
        <taxon>Scolytinae</taxon>
        <taxon>Hypothenemus</taxon>
    </lineage>
</organism>
<keyword evidence="1" id="KW-0812">Transmembrane</keyword>